<feature type="non-terminal residue" evidence="1">
    <location>
        <position position="1"/>
    </location>
</feature>
<gene>
    <name evidence="1" type="ORF">S01H4_46174</name>
</gene>
<comment type="caution">
    <text evidence="1">The sequence shown here is derived from an EMBL/GenBank/DDBJ whole genome shotgun (WGS) entry which is preliminary data.</text>
</comment>
<dbReference type="EMBL" id="BART01025777">
    <property type="protein sequence ID" value="GAG90413.1"/>
    <property type="molecule type" value="Genomic_DNA"/>
</dbReference>
<evidence type="ECO:0000313" key="1">
    <source>
        <dbReference type="EMBL" id="GAG90413.1"/>
    </source>
</evidence>
<evidence type="ECO:0008006" key="2">
    <source>
        <dbReference type="Google" id="ProtNLM"/>
    </source>
</evidence>
<name>X1C1V2_9ZZZZ</name>
<dbReference type="AlphaFoldDB" id="X1C1V2"/>
<accession>X1C1V2</accession>
<protein>
    <recommendedName>
        <fullName evidence="2">Nucleotidyl transferase AbiEii/AbiGii toxin family protein</fullName>
    </recommendedName>
</protein>
<dbReference type="InterPro" id="IPR014942">
    <property type="entry name" value="AbiEii"/>
</dbReference>
<sequence length="237" mass="27870">TRPTKDIDFLAEQLDNDQTELENIFGKIAELYFDDGVKFDPLSISSERIKEDADYEGIRLKIDATLGQARKRLQIDIGFGDIVIPKAKKIEFPTLLEQIPPKIKVYSIESVISEKFEAMIKLAMANSRMKDFYDVYTLSINYDFHWNRLKKAIESTFKRRKTIVPVSPLIFKTEFHNDKGRQRQWTAFLHKSRIADTDENFNQIMERITKFLKPIVISIKNKTQIEKSWYPSLGRWR</sequence>
<organism evidence="1">
    <name type="scientific">marine sediment metagenome</name>
    <dbReference type="NCBI Taxonomy" id="412755"/>
    <lineage>
        <taxon>unclassified sequences</taxon>
        <taxon>metagenomes</taxon>
        <taxon>ecological metagenomes</taxon>
    </lineage>
</organism>
<reference evidence="1" key="1">
    <citation type="journal article" date="2014" name="Front. Microbiol.">
        <title>High frequency of phylogenetically diverse reductive dehalogenase-homologous genes in deep subseafloor sedimentary metagenomes.</title>
        <authorList>
            <person name="Kawai M."/>
            <person name="Futagami T."/>
            <person name="Toyoda A."/>
            <person name="Takaki Y."/>
            <person name="Nishi S."/>
            <person name="Hori S."/>
            <person name="Arai W."/>
            <person name="Tsubouchi T."/>
            <person name="Morono Y."/>
            <person name="Uchiyama I."/>
            <person name="Ito T."/>
            <person name="Fujiyama A."/>
            <person name="Inagaki F."/>
            <person name="Takami H."/>
        </authorList>
    </citation>
    <scope>NUCLEOTIDE SEQUENCE</scope>
    <source>
        <strain evidence="1">Expedition CK06-06</strain>
    </source>
</reference>
<proteinExistence type="predicted"/>
<dbReference type="Pfam" id="PF08843">
    <property type="entry name" value="AbiEii"/>
    <property type="match status" value="1"/>
</dbReference>